<sequence>MKWLPVAAFLAFYPFQCANAVLLDEEETPPKPTPTSTECPDGTAWDPESERCFEVKAGFFDDQEMFRAARELAYAGRLESATLALDSVSDQADPRVLTYRGFIARRSGNWPLAIHYYQAALQIDPNNRPARSYLGMGYAERGQRDAALAQLREIRARGGRDSWPERALLMALRQPGSSAY</sequence>
<dbReference type="SMART" id="SM00028">
    <property type="entry name" value="TPR"/>
    <property type="match status" value="1"/>
</dbReference>
<feature type="signal peptide" evidence="4">
    <location>
        <begin position="1"/>
        <end position="20"/>
    </location>
</feature>
<dbReference type="InterPro" id="IPR013105">
    <property type="entry name" value="TPR_2"/>
</dbReference>
<name>A0ABY1P9H6_9HYPH</name>
<dbReference type="PROSITE" id="PS50005">
    <property type="entry name" value="TPR"/>
    <property type="match status" value="1"/>
</dbReference>
<protein>
    <submittedName>
        <fullName evidence="5">Tetratricopeptide repeat-containing protein</fullName>
    </submittedName>
</protein>
<feature type="repeat" description="TPR" evidence="3">
    <location>
        <begin position="94"/>
        <end position="127"/>
    </location>
</feature>
<dbReference type="Gene3D" id="1.25.40.10">
    <property type="entry name" value="Tetratricopeptide repeat domain"/>
    <property type="match status" value="1"/>
</dbReference>
<dbReference type="InterPro" id="IPR019734">
    <property type="entry name" value="TPR_rpt"/>
</dbReference>
<organism evidence="5 6">
    <name type="scientific">Roseibium denhamense</name>
    <dbReference type="NCBI Taxonomy" id="76305"/>
    <lineage>
        <taxon>Bacteria</taxon>
        <taxon>Pseudomonadati</taxon>
        <taxon>Pseudomonadota</taxon>
        <taxon>Alphaproteobacteria</taxon>
        <taxon>Hyphomicrobiales</taxon>
        <taxon>Stappiaceae</taxon>
        <taxon>Roseibium</taxon>
    </lineage>
</organism>
<dbReference type="EMBL" id="FXTT01000004">
    <property type="protein sequence ID" value="SMP29021.1"/>
    <property type="molecule type" value="Genomic_DNA"/>
</dbReference>
<dbReference type="Proteomes" id="UP001157914">
    <property type="component" value="Unassembled WGS sequence"/>
</dbReference>
<feature type="chain" id="PRO_5045384961" evidence="4">
    <location>
        <begin position="21"/>
        <end position="180"/>
    </location>
</feature>
<evidence type="ECO:0000313" key="5">
    <source>
        <dbReference type="EMBL" id="SMP29021.1"/>
    </source>
</evidence>
<dbReference type="InterPro" id="IPR011990">
    <property type="entry name" value="TPR-like_helical_dom_sf"/>
</dbReference>
<reference evidence="5 6" key="1">
    <citation type="submission" date="2017-05" db="EMBL/GenBank/DDBJ databases">
        <authorList>
            <person name="Varghese N."/>
            <person name="Submissions S."/>
        </authorList>
    </citation>
    <scope>NUCLEOTIDE SEQUENCE [LARGE SCALE GENOMIC DNA]</scope>
    <source>
        <strain evidence="5 6">DSM 15949</strain>
    </source>
</reference>
<accession>A0ABY1P9H6</accession>
<evidence type="ECO:0000256" key="3">
    <source>
        <dbReference type="PROSITE-ProRule" id="PRU00339"/>
    </source>
</evidence>
<dbReference type="SUPFAM" id="SSF48452">
    <property type="entry name" value="TPR-like"/>
    <property type="match status" value="1"/>
</dbReference>
<keyword evidence="4" id="KW-0732">Signal</keyword>
<evidence type="ECO:0000256" key="1">
    <source>
        <dbReference type="ARBA" id="ARBA00022737"/>
    </source>
</evidence>
<proteinExistence type="predicted"/>
<evidence type="ECO:0000313" key="6">
    <source>
        <dbReference type="Proteomes" id="UP001157914"/>
    </source>
</evidence>
<dbReference type="Pfam" id="PF07719">
    <property type="entry name" value="TPR_2"/>
    <property type="match status" value="1"/>
</dbReference>
<keyword evidence="2 3" id="KW-0802">TPR repeat</keyword>
<gene>
    <name evidence="5" type="ORF">SAMN06265374_3045</name>
</gene>
<comment type="caution">
    <text evidence="5">The sequence shown here is derived from an EMBL/GenBank/DDBJ whole genome shotgun (WGS) entry which is preliminary data.</text>
</comment>
<evidence type="ECO:0000256" key="2">
    <source>
        <dbReference type="ARBA" id="ARBA00022803"/>
    </source>
</evidence>
<evidence type="ECO:0000256" key="4">
    <source>
        <dbReference type="SAM" id="SignalP"/>
    </source>
</evidence>
<keyword evidence="1" id="KW-0677">Repeat</keyword>
<keyword evidence="6" id="KW-1185">Reference proteome</keyword>
<dbReference type="RefSeq" id="WP_196220637.1">
    <property type="nucleotide sequence ID" value="NZ_BAAAEA010000004.1"/>
</dbReference>